<dbReference type="Gene3D" id="2.40.128.200">
    <property type="match status" value="1"/>
</dbReference>
<evidence type="ECO:0000256" key="5">
    <source>
        <dbReference type="SAM" id="SignalP"/>
    </source>
</evidence>
<comment type="caution">
    <text evidence="7">The sequence shown here is derived from an EMBL/GenBank/DDBJ whole genome shotgun (WGS) entry which is preliminary data.</text>
</comment>
<evidence type="ECO:0000259" key="6">
    <source>
        <dbReference type="Pfam" id="PF09864"/>
    </source>
</evidence>
<sequence>MNRSCLTGLLCSLPTICVAADVVIRLPQAPSVRMDIVTYACQGLPQIRVEYITAGSNALAVVPVSGEALVFAGVLSGSGARYAAGPYFWWTKGTSADLYDQRQGDSAKPIGCQEVGRV</sequence>
<reference evidence="7 8" key="1">
    <citation type="journal article" date="2019" name="Syst. Appl. Microbiol.">
        <title>Microvirga tunisiensis sp. nov., a root nodule symbiotic bacterium isolated from Lupinus micranthus and L. luteus grown in Northern Tunisia.</title>
        <authorList>
            <person name="Msaddak A."/>
            <person name="Rejili M."/>
            <person name="Duran D."/>
            <person name="Mars M."/>
            <person name="Palacios J.M."/>
            <person name="Ruiz-Argueso T."/>
            <person name="Rey L."/>
            <person name="Imperial J."/>
        </authorList>
    </citation>
    <scope>NUCLEOTIDE SEQUENCE [LARGE SCALE GENOMIC DNA]</scope>
    <source>
        <strain evidence="7 8">Lmie10</strain>
    </source>
</reference>
<keyword evidence="1 5" id="KW-0732">Signal</keyword>
<dbReference type="AlphaFoldDB" id="A0A5N7MT53"/>
<evidence type="ECO:0000256" key="4">
    <source>
        <dbReference type="ARBA" id="ARBA00023288"/>
    </source>
</evidence>
<evidence type="ECO:0000313" key="7">
    <source>
        <dbReference type="EMBL" id="MPR29284.1"/>
    </source>
</evidence>
<dbReference type="EMBL" id="VOSK01000215">
    <property type="protein sequence ID" value="MPR29284.1"/>
    <property type="molecule type" value="Genomic_DNA"/>
</dbReference>
<keyword evidence="8" id="KW-1185">Reference proteome</keyword>
<evidence type="ECO:0000256" key="2">
    <source>
        <dbReference type="ARBA" id="ARBA00023136"/>
    </source>
</evidence>
<organism evidence="7 8">
    <name type="scientific">Microvirga tunisiensis</name>
    <dbReference type="NCBI Taxonomy" id="2108360"/>
    <lineage>
        <taxon>Bacteria</taxon>
        <taxon>Pseudomonadati</taxon>
        <taxon>Pseudomonadota</taxon>
        <taxon>Alphaproteobacteria</taxon>
        <taxon>Hyphomicrobiales</taxon>
        <taxon>Methylobacteriaceae</taxon>
        <taxon>Microvirga</taxon>
    </lineage>
</organism>
<evidence type="ECO:0000256" key="1">
    <source>
        <dbReference type="ARBA" id="ARBA00022729"/>
    </source>
</evidence>
<keyword evidence="2" id="KW-0472">Membrane</keyword>
<dbReference type="Proteomes" id="UP000403266">
    <property type="component" value="Unassembled WGS sequence"/>
</dbReference>
<evidence type="ECO:0000256" key="3">
    <source>
        <dbReference type="ARBA" id="ARBA00023139"/>
    </source>
</evidence>
<dbReference type="InterPro" id="IPR018660">
    <property type="entry name" value="MliC"/>
</dbReference>
<feature type="chain" id="PRO_5030135738" description="C-type lysozyme inhibitor domain-containing protein" evidence="5">
    <location>
        <begin position="20"/>
        <end position="118"/>
    </location>
</feature>
<gene>
    <name evidence="7" type="ORF">FS320_30330</name>
</gene>
<dbReference type="InterPro" id="IPR036328">
    <property type="entry name" value="MliC_sf"/>
</dbReference>
<protein>
    <recommendedName>
        <fullName evidence="6">C-type lysozyme inhibitor domain-containing protein</fullName>
    </recommendedName>
</protein>
<keyword evidence="4" id="KW-0449">Lipoprotein</keyword>
<dbReference type="RefSeq" id="WP_152716009.1">
    <property type="nucleotide sequence ID" value="NZ_VOSJ01000227.1"/>
</dbReference>
<dbReference type="Pfam" id="PF09864">
    <property type="entry name" value="MliC"/>
    <property type="match status" value="1"/>
</dbReference>
<evidence type="ECO:0000313" key="8">
    <source>
        <dbReference type="Proteomes" id="UP000403266"/>
    </source>
</evidence>
<accession>A0A5N7MT53</accession>
<feature type="domain" description="C-type lysozyme inhibitor" evidence="6">
    <location>
        <begin position="39"/>
        <end position="105"/>
    </location>
</feature>
<proteinExistence type="predicted"/>
<name>A0A5N7MT53_9HYPH</name>
<dbReference type="OrthoDB" id="120729at2"/>
<keyword evidence="3" id="KW-0564">Palmitate</keyword>
<dbReference type="SUPFAM" id="SSF141488">
    <property type="entry name" value="YdhA-like"/>
    <property type="match status" value="1"/>
</dbReference>
<feature type="signal peptide" evidence="5">
    <location>
        <begin position="1"/>
        <end position="19"/>
    </location>
</feature>